<dbReference type="RefSeq" id="WP_379948878.1">
    <property type="nucleotide sequence ID" value="NZ_JBHMAF010000034.1"/>
</dbReference>
<feature type="domain" description="Sugar-binding" evidence="5">
    <location>
        <begin position="91"/>
        <end position="338"/>
    </location>
</feature>
<dbReference type="PANTHER" id="PTHR34294">
    <property type="entry name" value="TRANSCRIPTIONAL REGULATOR-RELATED"/>
    <property type="match status" value="1"/>
</dbReference>
<name>A0ABV5WDY7_9BACI</name>
<sequence>MNSWIQHAKKLLPDLLPVMQTRMQILQYIRLTQPIGRRNLSASLGMTERVLRSEVQALKEQNLIEIASSGMTLTEEGMDLIVALEDFMREISGLKVLEEKLKETLKLKNVFVVAGNSDDSPWVKRELGRACVSRIKERLTVNNIVAVTGGTTLAAVADMMQMDCKNLHTLFVPARGGVGESVENEANTICAKMAQHTNSNYRLLYVPDQVSSEVYASIVTEPSVKEILDLIKSSNIVIHGIGDAVTMARRRSTSAAEWDAITTGHAVGEAFGYYFNEQGEVVCKVRTIGMQLEDLQNVSHVIAVAGGASKAKAIQAVIGQGHTSILVTDEGAARELLKSISS</sequence>
<dbReference type="SUPFAM" id="SSF100950">
    <property type="entry name" value="NagB/RpiA/CoA transferase-like"/>
    <property type="match status" value="1"/>
</dbReference>
<comment type="similarity">
    <text evidence="1">Belongs to the SorC transcriptional regulatory family.</text>
</comment>
<dbReference type="InterPro" id="IPR036390">
    <property type="entry name" value="WH_DNA-bd_sf"/>
</dbReference>
<evidence type="ECO:0000256" key="3">
    <source>
        <dbReference type="ARBA" id="ARBA00023125"/>
    </source>
</evidence>
<dbReference type="InterPro" id="IPR051054">
    <property type="entry name" value="SorC_transcr_regulators"/>
</dbReference>
<organism evidence="7 8">
    <name type="scientific">Ectobacillus funiculus</name>
    <dbReference type="NCBI Taxonomy" id="137993"/>
    <lineage>
        <taxon>Bacteria</taxon>
        <taxon>Bacillati</taxon>
        <taxon>Bacillota</taxon>
        <taxon>Bacilli</taxon>
        <taxon>Bacillales</taxon>
        <taxon>Bacillaceae</taxon>
        <taxon>Ectobacillus</taxon>
    </lineage>
</organism>
<keyword evidence="2" id="KW-0805">Transcription regulation</keyword>
<comment type="caution">
    <text evidence="7">The sequence shown here is derived from an EMBL/GenBank/DDBJ whole genome shotgun (WGS) entry which is preliminary data.</text>
</comment>
<dbReference type="Gene3D" id="3.40.50.1360">
    <property type="match status" value="1"/>
</dbReference>
<dbReference type="InterPro" id="IPR037171">
    <property type="entry name" value="NagB/RpiA_transferase-like"/>
</dbReference>
<evidence type="ECO:0000313" key="7">
    <source>
        <dbReference type="EMBL" id="MFB9758587.1"/>
    </source>
</evidence>
<proteinExistence type="inferred from homology"/>
<dbReference type="InterPro" id="IPR048715">
    <property type="entry name" value="CggR_N"/>
</dbReference>
<reference evidence="7 8" key="1">
    <citation type="submission" date="2024-09" db="EMBL/GenBank/DDBJ databases">
        <authorList>
            <person name="Sun Q."/>
            <person name="Mori K."/>
        </authorList>
    </citation>
    <scope>NUCLEOTIDE SEQUENCE [LARGE SCALE GENOMIC DNA]</scope>
    <source>
        <strain evidence="7 8">JCM 11201</strain>
    </source>
</reference>
<evidence type="ECO:0000313" key="8">
    <source>
        <dbReference type="Proteomes" id="UP001589609"/>
    </source>
</evidence>
<evidence type="ECO:0000256" key="2">
    <source>
        <dbReference type="ARBA" id="ARBA00023015"/>
    </source>
</evidence>
<dbReference type="InterPro" id="IPR036388">
    <property type="entry name" value="WH-like_DNA-bd_sf"/>
</dbReference>
<dbReference type="Pfam" id="PF21715">
    <property type="entry name" value="CggR_N"/>
    <property type="match status" value="1"/>
</dbReference>
<evidence type="ECO:0000256" key="4">
    <source>
        <dbReference type="ARBA" id="ARBA00023163"/>
    </source>
</evidence>
<evidence type="ECO:0000259" key="5">
    <source>
        <dbReference type="Pfam" id="PF04198"/>
    </source>
</evidence>
<keyword evidence="8" id="KW-1185">Reference proteome</keyword>
<dbReference type="Proteomes" id="UP001589609">
    <property type="component" value="Unassembled WGS sequence"/>
</dbReference>
<feature type="domain" description="CggR N-terminal DNA binding" evidence="6">
    <location>
        <begin position="18"/>
        <end position="88"/>
    </location>
</feature>
<dbReference type="SUPFAM" id="SSF46785">
    <property type="entry name" value="Winged helix' DNA-binding domain"/>
    <property type="match status" value="1"/>
</dbReference>
<protein>
    <submittedName>
        <fullName evidence="7">Sugar-binding transcriptional regulator</fullName>
    </submittedName>
</protein>
<accession>A0ABV5WDY7</accession>
<dbReference type="Gene3D" id="1.10.10.10">
    <property type="entry name" value="Winged helix-like DNA-binding domain superfamily/Winged helix DNA-binding domain"/>
    <property type="match status" value="1"/>
</dbReference>
<keyword evidence="4" id="KW-0804">Transcription</keyword>
<dbReference type="Pfam" id="PF04198">
    <property type="entry name" value="Sugar-bind"/>
    <property type="match status" value="1"/>
</dbReference>
<dbReference type="EMBL" id="JBHMAF010000034">
    <property type="protein sequence ID" value="MFB9758587.1"/>
    <property type="molecule type" value="Genomic_DNA"/>
</dbReference>
<keyword evidence="3" id="KW-0238">DNA-binding</keyword>
<evidence type="ECO:0000256" key="1">
    <source>
        <dbReference type="ARBA" id="ARBA00010466"/>
    </source>
</evidence>
<evidence type="ECO:0000259" key="6">
    <source>
        <dbReference type="Pfam" id="PF21715"/>
    </source>
</evidence>
<dbReference type="InterPro" id="IPR007324">
    <property type="entry name" value="Sugar-bd_dom_put"/>
</dbReference>
<gene>
    <name evidence="7" type="ORF">ACFFMS_08650</name>
</gene>
<dbReference type="PANTHER" id="PTHR34294:SF5">
    <property type="entry name" value="CENTRAL GLYCOLYTIC GENES REGULATOR"/>
    <property type="match status" value="1"/>
</dbReference>